<sequence>MAQSRAKPAAKRKRSAGTKRSSSRSGGSLWLWGAALVVVGGSIALYDHSTAARRFVTSLTTSKPVQTASKPVQRDDNPVPPKPVVAAAPLQRPVTPRPAAVLDQSQTAAIIPPAPIGKPGLDAVAAQSAAQPGAPRVGEKLTGAYEAKFFLCGTAKQDDCVVSADRFVFHGQKIRLVGVEVPNIAKPRCEAERIKASDAKLRVRAFLDSGPFDLMSWRGNDAAVDGHQLREVTRNGRSLADILVNEGLAKRPGAGKSGWCS</sequence>
<keyword evidence="3" id="KW-1185">Reference proteome</keyword>
<dbReference type="Gene3D" id="2.40.50.90">
    <property type="match status" value="1"/>
</dbReference>
<dbReference type="InterPro" id="IPR035437">
    <property type="entry name" value="SNase_OB-fold_sf"/>
</dbReference>
<keyword evidence="2" id="KW-0540">Nuclease</keyword>
<evidence type="ECO:0000313" key="2">
    <source>
        <dbReference type="EMBL" id="MBB6507212.1"/>
    </source>
</evidence>
<feature type="region of interest" description="Disordered" evidence="1">
    <location>
        <begin position="1"/>
        <end position="26"/>
    </location>
</feature>
<dbReference type="Proteomes" id="UP000585437">
    <property type="component" value="Unassembled WGS sequence"/>
</dbReference>
<keyword evidence="2" id="KW-0378">Hydrolase</keyword>
<feature type="compositionally biased region" description="Polar residues" evidence="1">
    <location>
        <begin position="60"/>
        <end position="70"/>
    </location>
</feature>
<dbReference type="GO" id="GO:0004519">
    <property type="term" value="F:endonuclease activity"/>
    <property type="evidence" value="ECO:0007669"/>
    <property type="project" value="UniProtKB-KW"/>
</dbReference>
<evidence type="ECO:0000313" key="3">
    <source>
        <dbReference type="Proteomes" id="UP000585437"/>
    </source>
</evidence>
<feature type="region of interest" description="Disordered" evidence="1">
    <location>
        <begin position="60"/>
        <end position="80"/>
    </location>
</feature>
<name>A0A7X0MPX6_9HYPH</name>
<dbReference type="AlphaFoldDB" id="A0A7X0MPX6"/>
<keyword evidence="2" id="KW-0255">Endonuclease</keyword>
<accession>A0A7X0MPX6</accession>
<reference evidence="2 3" key="1">
    <citation type="submission" date="2020-08" db="EMBL/GenBank/DDBJ databases">
        <title>The Agave Microbiome: Exploring the role of microbial communities in plant adaptations to desert environments.</title>
        <authorList>
            <person name="Partida-Martinez L.P."/>
        </authorList>
    </citation>
    <scope>NUCLEOTIDE SEQUENCE [LARGE SCALE GENOMIC DNA]</scope>
    <source>
        <strain evidence="2 3">AS3.12</strain>
    </source>
</reference>
<evidence type="ECO:0000256" key="1">
    <source>
        <dbReference type="SAM" id="MobiDB-lite"/>
    </source>
</evidence>
<feature type="compositionally biased region" description="Basic residues" evidence="1">
    <location>
        <begin position="8"/>
        <end position="17"/>
    </location>
</feature>
<protein>
    <submittedName>
        <fullName evidence="2">Endonuclease YncB(Thermonuclease family)</fullName>
    </submittedName>
</protein>
<proteinExistence type="predicted"/>
<gene>
    <name evidence="2" type="ORF">F4695_000531</name>
</gene>
<dbReference type="SUPFAM" id="SSF50199">
    <property type="entry name" value="Staphylococcal nuclease"/>
    <property type="match status" value="1"/>
</dbReference>
<comment type="caution">
    <text evidence="2">The sequence shown here is derived from an EMBL/GenBank/DDBJ whole genome shotgun (WGS) entry which is preliminary data.</text>
</comment>
<dbReference type="EMBL" id="JACHBU010000001">
    <property type="protein sequence ID" value="MBB6507212.1"/>
    <property type="molecule type" value="Genomic_DNA"/>
</dbReference>
<dbReference type="RefSeq" id="WP_184653664.1">
    <property type="nucleotide sequence ID" value="NZ_JACHBU010000001.1"/>
</dbReference>
<organism evidence="2 3">
    <name type="scientific">Rhizobium soli</name>
    <dbReference type="NCBI Taxonomy" id="424798"/>
    <lineage>
        <taxon>Bacteria</taxon>
        <taxon>Pseudomonadati</taxon>
        <taxon>Pseudomonadota</taxon>
        <taxon>Alphaproteobacteria</taxon>
        <taxon>Hyphomicrobiales</taxon>
        <taxon>Rhizobiaceae</taxon>
        <taxon>Rhizobium/Agrobacterium group</taxon>
        <taxon>Rhizobium</taxon>
    </lineage>
</organism>